<comment type="caution">
    <text evidence="1">The sequence shown here is derived from an EMBL/GenBank/DDBJ whole genome shotgun (WGS) entry which is preliminary data.</text>
</comment>
<proteinExistence type="predicted"/>
<dbReference type="RefSeq" id="WP_188173559.1">
    <property type="nucleotide sequence ID" value="NZ_JACVVD010000002.1"/>
</dbReference>
<accession>A0A926KML5</accession>
<organism evidence="1 2">
    <name type="scientific">Paenibacillus sedimenti</name>
    <dbReference type="NCBI Taxonomy" id="2770274"/>
    <lineage>
        <taxon>Bacteria</taxon>
        <taxon>Bacillati</taxon>
        <taxon>Bacillota</taxon>
        <taxon>Bacilli</taxon>
        <taxon>Bacillales</taxon>
        <taxon>Paenibacillaceae</taxon>
        <taxon>Paenibacillus</taxon>
    </lineage>
</organism>
<keyword evidence="2" id="KW-1185">Reference proteome</keyword>
<name>A0A926KML5_9BACL</name>
<reference evidence="1" key="1">
    <citation type="submission" date="2020-09" db="EMBL/GenBank/DDBJ databases">
        <title>Draft Genome Sequence of Paenibacillus sp. WST5.</title>
        <authorList>
            <person name="Bao Z."/>
        </authorList>
    </citation>
    <scope>NUCLEOTIDE SEQUENCE</scope>
    <source>
        <strain evidence="1">WST5</strain>
    </source>
</reference>
<sequence>MVAAESKEQRYVNRSQPRMKGFIQLATLKGQNVNSKLAPIELLSMDRYGIRFISQLKLPVSQDVVWRFQYQENDPIAAEGILTNGYSGAYGNEYEARWLDVGKAGSSLLESILLNGQLHYILFQALQSYVCQESPAKLHTIDLFG</sequence>
<dbReference type="Proteomes" id="UP000650466">
    <property type="component" value="Unassembled WGS sequence"/>
</dbReference>
<protein>
    <submittedName>
        <fullName evidence="1">Uncharacterized protein</fullName>
    </submittedName>
</protein>
<dbReference type="EMBL" id="JACVVD010000002">
    <property type="protein sequence ID" value="MBD0379771.1"/>
    <property type="molecule type" value="Genomic_DNA"/>
</dbReference>
<gene>
    <name evidence="1" type="ORF">ICC18_06575</name>
</gene>
<evidence type="ECO:0000313" key="1">
    <source>
        <dbReference type="EMBL" id="MBD0379771.1"/>
    </source>
</evidence>
<dbReference type="AlphaFoldDB" id="A0A926KML5"/>
<evidence type="ECO:0000313" key="2">
    <source>
        <dbReference type="Proteomes" id="UP000650466"/>
    </source>
</evidence>